<organism evidence="2">
    <name type="scientific">Paramoeba aestuarina</name>
    <dbReference type="NCBI Taxonomy" id="180227"/>
    <lineage>
        <taxon>Eukaryota</taxon>
        <taxon>Amoebozoa</taxon>
        <taxon>Discosea</taxon>
        <taxon>Flabellinia</taxon>
        <taxon>Dactylopodida</taxon>
        <taxon>Paramoebidae</taxon>
        <taxon>Paramoeba</taxon>
    </lineage>
</organism>
<dbReference type="InterPro" id="IPR002110">
    <property type="entry name" value="Ankyrin_rpt"/>
</dbReference>
<accession>A0A7S4KEG0</accession>
<dbReference type="PANTHER" id="PTHR24121:SF21">
    <property type="entry name" value="ANKYRIN REPEAT FAMILY PROTEIN"/>
    <property type="match status" value="1"/>
</dbReference>
<feature type="repeat" description="ANK" evidence="1">
    <location>
        <begin position="98"/>
        <end position="119"/>
    </location>
</feature>
<dbReference type="Pfam" id="PF12796">
    <property type="entry name" value="Ank_2"/>
    <property type="match status" value="2"/>
</dbReference>
<dbReference type="InterPro" id="IPR036770">
    <property type="entry name" value="Ankyrin_rpt-contain_sf"/>
</dbReference>
<name>A0A7S4KEG0_9EUKA</name>
<dbReference type="SMART" id="SM00248">
    <property type="entry name" value="ANK"/>
    <property type="match status" value="6"/>
</dbReference>
<gene>
    <name evidence="2" type="ORF">NAES01612_LOCUS5770</name>
</gene>
<dbReference type="SUPFAM" id="SSF48403">
    <property type="entry name" value="Ankyrin repeat"/>
    <property type="match status" value="1"/>
</dbReference>
<dbReference type="PROSITE" id="PS50297">
    <property type="entry name" value="ANK_REP_REGION"/>
    <property type="match status" value="1"/>
</dbReference>
<keyword evidence="1" id="KW-0040">ANK repeat</keyword>
<evidence type="ECO:0000313" key="2">
    <source>
        <dbReference type="EMBL" id="CAE2292386.1"/>
    </source>
</evidence>
<protein>
    <submittedName>
        <fullName evidence="2">Uncharacterized protein</fullName>
    </submittedName>
</protein>
<reference evidence="2" key="1">
    <citation type="submission" date="2021-01" db="EMBL/GenBank/DDBJ databases">
        <authorList>
            <person name="Corre E."/>
            <person name="Pelletier E."/>
            <person name="Niang G."/>
            <person name="Scheremetjew M."/>
            <person name="Finn R."/>
            <person name="Kale V."/>
            <person name="Holt S."/>
            <person name="Cochrane G."/>
            <person name="Meng A."/>
            <person name="Brown T."/>
            <person name="Cohen L."/>
        </authorList>
    </citation>
    <scope>NUCLEOTIDE SEQUENCE</scope>
    <source>
        <strain evidence="2">SoJaBio B1-5/56/2</strain>
    </source>
</reference>
<sequence length="272" mass="30156">MSGSPQQRSPAPWNFQSHAIPSLHISLSQIHEAAYSRRPDVIRCLLSKTTDEHRRAMVHSRDPTTRNTPLMWACMAGCAASVWLLLQAGSNSLAQNFEGKNPLHLAVASGNVELVKKLVIPLRSLCEVGDSQGATPLHYASVSRIDMIAAFMEDGISFLVRDSEGDSPLHWACRESAAANVREIYGRESFLRDVPNQYGETPLHLACRYHEKDICSIFGVDKMSPISSNSTENLLFTPTTTKTSRSIFENQKYNTSVSNLWGIESPQVSQHC</sequence>
<dbReference type="EMBL" id="HBKR01008697">
    <property type="protein sequence ID" value="CAE2292386.1"/>
    <property type="molecule type" value="Transcribed_RNA"/>
</dbReference>
<dbReference type="PANTHER" id="PTHR24121">
    <property type="entry name" value="NO MECHANORECEPTOR POTENTIAL C, ISOFORM D-RELATED"/>
    <property type="match status" value="1"/>
</dbReference>
<dbReference type="Gene3D" id="1.25.40.20">
    <property type="entry name" value="Ankyrin repeat-containing domain"/>
    <property type="match status" value="2"/>
</dbReference>
<evidence type="ECO:0000256" key="1">
    <source>
        <dbReference type="PROSITE-ProRule" id="PRU00023"/>
    </source>
</evidence>
<proteinExistence type="predicted"/>
<dbReference type="PROSITE" id="PS50088">
    <property type="entry name" value="ANK_REPEAT"/>
    <property type="match status" value="1"/>
</dbReference>
<dbReference type="AlphaFoldDB" id="A0A7S4KEG0"/>